<dbReference type="SUPFAM" id="SSF52047">
    <property type="entry name" value="RNI-like"/>
    <property type="match status" value="1"/>
</dbReference>
<dbReference type="InterPro" id="IPR036047">
    <property type="entry name" value="F-box-like_dom_sf"/>
</dbReference>
<dbReference type="Proteomes" id="UP000605846">
    <property type="component" value="Unassembled WGS sequence"/>
</dbReference>
<keyword evidence="4" id="KW-1185">Reference proteome</keyword>
<reference evidence="3" key="1">
    <citation type="submission" date="2020-01" db="EMBL/GenBank/DDBJ databases">
        <title>Genome Sequencing of Three Apophysomyces-Like Fungal Strains Confirms a Novel Fungal Genus in the Mucoromycota with divergent Burkholderia-like Endosymbiotic Bacteria.</title>
        <authorList>
            <person name="Stajich J.E."/>
            <person name="Macias A.M."/>
            <person name="Carter-House D."/>
            <person name="Lovett B."/>
            <person name="Kasson L.R."/>
            <person name="Berry K."/>
            <person name="Grigoriev I."/>
            <person name="Chang Y."/>
            <person name="Spatafora J."/>
            <person name="Kasson M.T."/>
        </authorList>
    </citation>
    <scope>NUCLEOTIDE SEQUENCE</scope>
    <source>
        <strain evidence="3">NRRL A-21654</strain>
    </source>
</reference>
<dbReference type="InterPro" id="IPR006553">
    <property type="entry name" value="Leu-rich_rpt_Cys-con_subtyp"/>
</dbReference>
<comment type="caution">
    <text evidence="3">The sequence shown here is derived from an EMBL/GenBank/DDBJ whole genome shotgun (WGS) entry which is preliminary data.</text>
</comment>
<dbReference type="EMBL" id="JABAYA010000050">
    <property type="protein sequence ID" value="KAF7727760.1"/>
    <property type="molecule type" value="Genomic_DNA"/>
</dbReference>
<evidence type="ECO:0000313" key="4">
    <source>
        <dbReference type="Proteomes" id="UP000605846"/>
    </source>
</evidence>
<dbReference type="SUPFAM" id="SSF81383">
    <property type="entry name" value="F-box domain"/>
    <property type="match status" value="1"/>
</dbReference>
<dbReference type="SMART" id="SM00256">
    <property type="entry name" value="FBOX"/>
    <property type="match status" value="1"/>
</dbReference>
<organism evidence="3 4">
    <name type="scientific">Apophysomyces ossiformis</name>
    <dbReference type="NCBI Taxonomy" id="679940"/>
    <lineage>
        <taxon>Eukaryota</taxon>
        <taxon>Fungi</taxon>
        <taxon>Fungi incertae sedis</taxon>
        <taxon>Mucoromycota</taxon>
        <taxon>Mucoromycotina</taxon>
        <taxon>Mucoromycetes</taxon>
        <taxon>Mucorales</taxon>
        <taxon>Mucorineae</taxon>
        <taxon>Mucoraceae</taxon>
        <taxon>Apophysomyces</taxon>
    </lineage>
</organism>
<accession>A0A8H7BMM4</accession>
<dbReference type="AlphaFoldDB" id="A0A8H7BMM4"/>
<feature type="domain" description="F-box" evidence="2">
    <location>
        <begin position="24"/>
        <end position="64"/>
    </location>
</feature>
<dbReference type="InterPro" id="IPR001810">
    <property type="entry name" value="F-box_dom"/>
</dbReference>
<dbReference type="OrthoDB" id="10257471at2759"/>
<dbReference type="InterPro" id="IPR057207">
    <property type="entry name" value="FBXL15_LRR"/>
</dbReference>
<dbReference type="Gene3D" id="3.80.10.10">
    <property type="entry name" value="Ribonuclease Inhibitor"/>
    <property type="match status" value="1"/>
</dbReference>
<sequence>MRFFWVVDPSTEHPSSVAKGEINFPAELVNLIVQYVPRSSLPALALTCKMWYHIVMPFLYRHLHICTRHHWHCLIRSLRTKESLGSYVESLVLRKSPRLVPARLTSALIQSTKEETDETTIGYVRLERVDLDHTGLERIEEPAWTSRPRNENYAELDTTEKEAEWLGKVSIEEIREVLEKCTRLRYLDVSGCENLGDLTLPLASRARIEGLWLALVRGLTPQGMQLLIEAEMRKPGPSALRHLDLSFCRHLNDTILASAMQCWGQSLTHLRLNSLYDITDAGVLSIAQHCPNLRLLHLTRCWQLTNTSLDYLSQQCPKLVYVSVAFLSRSNEQGIGQFVHRCPQLRWLDITGCGINSLFKPMIIRTWFQERQTKSWGEVHFQDGAMHLL</sequence>
<evidence type="ECO:0000256" key="1">
    <source>
        <dbReference type="ARBA" id="ARBA00022786"/>
    </source>
</evidence>
<dbReference type="PANTHER" id="PTHR13382">
    <property type="entry name" value="MITOCHONDRIAL ATP SYNTHASE COUPLING FACTOR B"/>
    <property type="match status" value="1"/>
</dbReference>
<proteinExistence type="predicted"/>
<name>A0A8H7BMM4_9FUNG</name>
<dbReference type="GO" id="GO:0005737">
    <property type="term" value="C:cytoplasm"/>
    <property type="evidence" value="ECO:0007669"/>
    <property type="project" value="TreeGrafter"/>
</dbReference>
<dbReference type="Pfam" id="PF25372">
    <property type="entry name" value="DUF7885"/>
    <property type="match status" value="1"/>
</dbReference>
<dbReference type="InterPro" id="IPR050648">
    <property type="entry name" value="F-box_LRR-repeat"/>
</dbReference>
<dbReference type="InterPro" id="IPR032675">
    <property type="entry name" value="LRR_dom_sf"/>
</dbReference>
<dbReference type="PANTHER" id="PTHR13382:SF67">
    <property type="entry name" value="SCF E3 UBIQUITIN LIGASE COMPLEX F-BOX PROTEIN POF2"/>
    <property type="match status" value="1"/>
</dbReference>
<evidence type="ECO:0000313" key="3">
    <source>
        <dbReference type="EMBL" id="KAF7727760.1"/>
    </source>
</evidence>
<gene>
    <name evidence="3" type="ORF">EC973_007219</name>
</gene>
<protein>
    <recommendedName>
        <fullName evidence="2">F-box domain-containing protein</fullName>
    </recommendedName>
</protein>
<evidence type="ECO:0000259" key="2">
    <source>
        <dbReference type="SMART" id="SM00256"/>
    </source>
</evidence>
<dbReference type="Pfam" id="PF00646">
    <property type="entry name" value="F-box"/>
    <property type="match status" value="1"/>
</dbReference>
<keyword evidence="1" id="KW-0833">Ubl conjugation pathway</keyword>
<dbReference type="SMART" id="SM00367">
    <property type="entry name" value="LRR_CC"/>
    <property type="match status" value="5"/>
</dbReference>